<keyword evidence="3" id="KW-1185">Reference proteome</keyword>
<dbReference type="Pfam" id="PF00931">
    <property type="entry name" value="NB-ARC"/>
    <property type="match status" value="1"/>
</dbReference>
<dbReference type="GO" id="GO:0006952">
    <property type="term" value="P:defense response"/>
    <property type="evidence" value="ECO:0007669"/>
    <property type="project" value="InterPro"/>
</dbReference>
<dbReference type="Proteomes" id="UP001165190">
    <property type="component" value="Unassembled WGS sequence"/>
</dbReference>
<feature type="domain" description="NB-ARC" evidence="1">
    <location>
        <begin position="5"/>
        <end position="51"/>
    </location>
</feature>
<evidence type="ECO:0000313" key="2">
    <source>
        <dbReference type="EMBL" id="GMI85511.1"/>
    </source>
</evidence>
<name>A0A9W7HYT1_HIBTR</name>
<gene>
    <name evidence="2" type="ORF">HRI_002220400</name>
</gene>
<dbReference type="OrthoDB" id="1930487at2759"/>
<protein>
    <recommendedName>
        <fullName evidence="1">NB-ARC domain-containing protein</fullName>
    </recommendedName>
</protein>
<dbReference type="InterPro" id="IPR002182">
    <property type="entry name" value="NB-ARC"/>
</dbReference>
<dbReference type="EMBL" id="BSYR01000020">
    <property type="protein sequence ID" value="GMI85511.1"/>
    <property type="molecule type" value="Genomic_DNA"/>
</dbReference>
<reference evidence="2" key="1">
    <citation type="submission" date="2023-05" db="EMBL/GenBank/DDBJ databases">
        <title>Genome and transcriptome analyses reveal genes involved in the formation of fine ridges on petal epidermal cells in Hibiscus trionum.</title>
        <authorList>
            <person name="Koshimizu S."/>
            <person name="Masuda S."/>
            <person name="Ishii T."/>
            <person name="Shirasu K."/>
            <person name="Hoshino A."/>
            <person name="Arita M."/>
        </authorList>
    </citation>
    <scope>NUCLEOTIDE SEQUENCE</scope>
    <source>
        <strain evidence="2">Hamamatsu line</strain>
    </source>
</reference>
<accession>A0A9W7HYT1</accession>
<dbReference type="SUPFAM" id="SSF52540">
    <property type="entry name" value="P-loop containing nucleoside triphosphate hydrolases"/>
    <property type="match status" value="1"/>
</dbReference>
<dbReference type="InterPro" id="IPR027417">
    <property type="entry name" value="P-loop_NTPase"/>
</dbReference>
<organism evidence="2 3">
    <name type="scientific">Hibiscus trionum</name>
    <name type="common">Flower of an hour</name>
    <dbReference type="NCBI Taxonomy" id="183268"/>
    <lineage>
        <taxon>Eukaryota</taxon>
        <taxon>Viridiplantae</taxon>
        <taxon>Streptophyta</taxon>
        <taxon>Embryophyta</taxon>
        <taxon>Tracheophyta</taxon>
        <taxon>Spermatophyta</taxon>
        <taxon>Magnoliopsida</taxon>
        <taxon>eudicotyledons</taxon>
        <taxon>Gunneridae</taxon>
        <taxon>Pentapetalae</taxon>
        <taxon>rosids</taxon>
        <taxon>malvids</taxon>
        <taxon>Malvales</taxon>
        <taxon>Malvaceae</taxon>
        <taxon>Malvoideae</taxon>
        <taxon>Hibiscus</taxon>
    </lineage>
</organism>
<sequence length="100" mass="11273">MGVQHFGAGSKIIVTSRDRQVLKNGGADKIHEVKKLNDNDSLQLFSTFAFKLLNPTLDFRDLSNKFWGYAQGSPLALKVLGSKLYKKCKEEWVDEADKLN</sequence>
<proteinExistence type="predicted"/>
<dbReference type="PANTHER" id="PTHR11017">
    <property type="entry name" value="LEUCINE-RICH REPEAT-CONTAINING PROTEIN"/>
    <property type="match status" value="1"/>
</dbReference>
<comment type="caution">
    <text evidence="2">The sequence shown here is derived from an EMBL/GenBank/DDBJ whole genome shotgun (WGS) entry which is preliminary data.</text>
</comment>
<dbReference type="InterPro" id="IPR042197">
    <property type="entry name" value="Apaf_helical"/>
</dbReference>
<evidence type="ECO:0000313" key="3">
    <source>
        <dbReference type="Proteomes" id="UP001165190"/>
    </source>
</evidence>
<dbReference type="Gene3D" id="1.10.8.430">
    <property type="entry name" value="Helical domain of apoptotic protease-activating factors"/>
    <property type="match status" value="1"/>
</dbReference>
<dbReference type="GO" id="GO:0043531">
    <property type="term" value="F:ADP binding"/>
    <property type="evidence" value="ECO:0007669"/>
    <property type="project" value="InterPro"/>
</dbReference>
<evidence type="ECO:0000259" key="1">
    <source>
        <dbReference type="Pfam" id="PF00931"/>
    </source>
</evidence>
<dbReference type="AlphaFoldDB" id="A0A9W7HYT1"/>
<dbReference type="PANTHER" id="PTHR11017:SF479">
    <property type="entry name" value="DISEASE RESISTANCE PROTEIN (TIR-NBS-LRR CLASS) FAMILY"/>
    <property type="match status" value="1"/>
</dbReference>
<dbReference type="InterPro" id="IPR044974">
    <property type="entry name" value="Disease_R_plants"/>
</dbReference>